<evidence type="ECO:0000313" key="4">
    <source>
        <dbReference type="Proteomes" id="UP000238392"/>
    </source>
</evidence>
<evidence type="ECO:0000259" key="2">
    <source>
        <dbReference type="Pfam" id="PF07995"/>
    </source>
</evidence>
<reference evidence="3 4" key="1">
    <citation type="submission" date="2018-03" db="EMBL/GenBank/DDBJ databases">
        <title>Genomic Encyclopedia of Archaeal and Bacterial Type Strains, Phase II (KMG-II): from individual species to whole genera.</title>
        <authorList>
            <person name="Goeker M."/>
        </authorList>
    </citation>
    <scope>NUCLEOTIDE SEQUENCE [LARGE SCALE GENOMIC DNA]</scope>
    <source>
        <strain evidence="3 4">DSM 100212</strain>
    </source>
</reference>
<proteinExistence type="predicted"/>
<feature type="signal peptide" evidence="1">
    <location>
        <begin position="1"/>
        <end position="18"/>
    </location>
</feature>
<dbReference type="PANTHER" id="PTHR19328:SF75">
    <property type="entry name" value="ALDOSE SUGAR DEHYDROGENASE YLII"/>
    <property type="match status" value="1"/>
</dbReference>
<feature type="domain" description="Glucose/Sorbosone dehydrogenase" evidence="2">
    <location>
        <begin position="29"/>
        <end position="353"/>
    </location>
</feature>
<protein>
    <submittedName>
        <fullName evidence="3">Glucose/arabinose dehydrogenase</fullName>
    </submittedName>
</protein>
<keyword evidence="1" id="KW-0732">Signal</keyword>
<comment type="caution">
    <text evidence="3">The sequence shown here is derived from an EMBL/GenBank/DDBJ whole genome shotgun (WGS) entry which is preliminary data.</text>
</comment>
<evidence type="ECO:0000313" key="3">
    <source>
        <dbReference type="EMBL" id="PRY90038.1"/>
    </source>
</evidence>
<sequence>MRRIFTCFFLMSAAPIAAAPQIKLVASGLDSPWSIGHLPDGEGVLVTLKSGSIVWITEGAARAVGGLPKVVAKGQGGLLDIMIPRDFAKTRQVYFSYARPQRSGGAGTALGRGVLDKGASSLRSVETLFEMKPGNSGGRHFGSRIVEGRDELIYLTMGERGDDMAAQDLSRHNGSVVRLTRDGKVPDDNPFVGVAGALPEIYSYGHRNPQGAALDGSGQLWVHEHGAQGGDEINRIIAGANYGWPVISYGRHYSGAKIGEGTAKEGMQQPTFYWDPSIAPSGLAIHSGTNAPEWKGDFFIGSLKFDMISRVDGDTMQELERIKTPETLRVRDVEEGPDGALWFLSEINGALYRMTP</sequence>
<dbReference type="RefSeq" id="WP_106263872.1">
    <property type="nucleotide sequence ID" value="NZ_PVTQ01000005.1"/>
</dbReference>
<accession>A0A2T0WTN4</accession>
<dbReference type="SUPFAM" id="SSF50952">
    <property type="entry name" value="Soluble quinoprotein glucose dehydrogenase"/>
    <property type="match status" value="1"/>
</dbReference>
<dbReference type="EMBL" id="PVTQ01000005">
    <property type="protein sequence ID" value="PRY90038.1"/>
    <property type="molecule type" value="Genomic_DNA"/>
</dbReference>
<feature type="chain" id="PRO_5015772422" evidence="1">
    <location>
        <begin position="19"/>
        <end position="356"/>
    </location>
</feature>
<dbReference type="Pfam" id="PF07995">
    <property type="entry name" value="GSDH"/>
    <property type="match status" value="1"/>
</dbReference>
<dbReference type="AlphaFoldDB" id="A0A2T0WTN4"/>
<dbReference type="Gene3D" id="2.120.10.30">
    <property type="entry name" value="TolB, C-terminal domain"/>
    <property type="match status" value="1"/>
</dbReference>
<dbReference type="InterPro" id="IPR011042">
    <property type="entry name" value="6-blade_b-propeller_TolB-like"/>
</dbReference>
<name>A0A2T0WTN4_9RHOB</name>
<dbReference type="InterPro" id="IPR012938">
    <property type="entry name" value="Glc/Sorbosone_DH"/>
</dbReference>
<dbReference type="PANTHER" id="PTHR19328">
    <property type="entry name" value="HEDGEHOG-INTERACTING PROTEIN"/>
    <property type="match status" value="1"/>
</dbReference>
<dbReference type="InterPro" id="IPR011041">
    <property type="entry name" value="Quinoprot_gluc/sorb_DH_b-prop"/>
</dbReference>
<evidence type="ECO:0000256" key="1">
    <source>
        <dbReference type="SAM" id="SignalP"/>
    </source>
</evidence>
<dbReference type="OrthoDB" id="9770043at2"/>
<organism evidence="3 4">
    <name type="scientific">Donghicola tyrosinivorans</name>
    <dbReference type="NCBI Taxonomy" id="1652492"/>
    <lineage>
        <taxon>Bacteria</taxon>
        <taxon>Pseudomonadati</taxon>
        <taxon>Pseudomonadota</taxon>
        <taxon>Alphaproteobacteria</taxon>
        <taxon>Rhodobacterales</taxon>
        <taxon>Roseobacteraceae</taxon>
        <taxon>Donghicola</taxon>
    </lineage>
</organism>
<gene>
    <name evidence="3" type="ORF">CLV74_10517</name>
</gene>
<dbReference type="Proteomes" id="UP000238392">
    <property type="component" value="Unassembled WGS sequence"/>
</dbReference>
<keyword evidence="4" id="KW-1185">Reference proteome</keyword>